<dbReference type="InterPro" id="IPR010982">
    <property type="entry name" value="Lambda_DNA-bd_dom_sf"/>
</dbReference>
<sequence length="229" mass="26009">MMRDYIADLVTVKRWVSNMVMKEIGRRIKQIRIALGLTQAEFGSKVGLSAGTLSGIEQGKRGVKKGVGVEALKRIAQVYGVDLNWLITGRGQSEIVGEAKGRYQTRIKIRPIPLISHLPPTYPKFDELIVDYLYLPGVDPNCFALKVWDQSMSPELNPDDIIIVNPRRRSLRSGEIGLFRVGGDLLLRYYYTQKDLIFLRPRNLKYPPLLVNKREFTVLGRVIVKIVSL</sequence>
<proteinExistence type="predicted"/>
<dbReference type="PANTHER" id="PTHR40661">
    <property type="match status" value="1"/>
</dbReference>
<evidence type="ECO:0000313" key="5">
    <source>
        <dbReference type="EMBL" id="RKX71471.1"/>
    </source>
</evidence>
<keyword evidence="1" id="KW-0805">Transcription regulation</keyword>
<dbReference type="CDD" id="cd00093">
    <property type="entry name" value="HTH_XRE"/>
    <property type="match status" value="1"/>
</dbReference>
<comment type="caution">
    <text evidence="5">The sequence shown here is derived from an EMBL/GenBank/DDBJ whole genome shotgun (WGS) entry which is preliminary data.</text>
</comment>
<reference evidence="5 6" key="1">
    <citation type="submission" date="2018-06" db="EMBL/GenBank/DDBJ databases">
        <title>Extensive metabolic versatility and redundancy in microbially diverse, dynamic hydrothermal sediments.</title>
        <authorList>
            <person name="Dombrowski N."/>
            <person name="Teske A."/>
            <person name="Baker B.J."/>
        </authorList>
    </citation>
    <scope>NUCLEOTIDE SEQUENCE [LARGE SCALE GENOMIC DNA]</scope>
    <source>
        <strain evidence="5">B36_G15</strain>
    </source>
</reference>
<protein>
    <recommendedName>
        <fullName evidence="4">HTH cro/C1-type domain-containing protein</fullName>
    </recommendedName>
</protein>
<dbReference type="SUPFAM" id="SSF51306">
    <property type="entry name" value="LexA/Signal peptidase"/>
    <property type="match status" value="1"/>
</dbReference>
<dbReference type="EMBL" id="QNBE01000008">
    <property type="protein sequence ID" value="RKX71471.1"/>
    <property type="molecule type" value="Genomic_DNA"/>
</dbReference>
<evidence type="ECO:0000256" key="3">
    <source>
        <dbReference type="ARBA" id="ARBA00023163"/>
    </source>
</evidence>
<evidence type="ECO:0000313" key="6">
    <source>
        <dbReference type="Proteomes" id="UP000268469"/>
    </source>
</evidence>
<dbReference type="InterPro" id="IPR001387">
    <property type="entry name" value="Cro/C1-type_HTH"/>
</dbReference>
<dbReference type="InterPro" id="IPR036286">
    <property type="entry name" value="LexA/Signal_pep-like_sf"/>
</dbReference>
<dbReference type="Pfam" id="PF01381">
    <property type="entry name" value="HTH_3"/>
    <property type="match status" value="1"/>
</dbReference>
<evidence type="ECO:0000256" key="1">
    <source>
        <dbReference type="ARBA" id="ARBA00023015"/>
    </source>
</evidence>
<dbReference type="PROSITE" id="PS50943">
    <property type="entry name" value="HTH_CROC1"/>
    <property type="match status" value="1"/>
</dbReference>
<dbReference type="Gene3D" id="2.10.109.10">
    <property type="entry name" value="Umud Fragment, subunit A"/>
    <property type="match status" value="1"/>
</dbReference>
<evidence type="ECO:0000259" key="4">
    <source>
        <dbReference type="PROSITE" id="PS50943"/>
    </source>
</evidence>
<dbReference type="Pfam" id="PF00717">
    <property type="entry name" value="Peptidase_S24"/>
    <property type="match status" value="1"/>
</dbReference>
<evidence type="ECO:0000256" key="2">
    <source>
        <dbReference type="ARBA" id="ARBA00023125"/>
    </source>
</evidence>
<keyword evidence="3" id="KW-0804">Transcription</keyword>
<dbReference type="InterPro" id="IPR039418">
    <property type="entry name" value="LexA-like"/>
</dbReference>
<accession>A0A660SN51</accession>
<dbReference type="Proteomes" id="UP000268469">
    <property type="component" value="Unassembled WGS sequence"/>
</dbReference>
<dbReference type="SMART" id="SM00530">
    <property type="entry name" value="HTH_XRE"/>
    <property type="match status" value="1"/>
</dbReference>
<dbReference type="CDD" id="cd06529">
    <property type="entry name" value="S24_LexA-like"/>
    <property type="match status" value="1"/>
</dbReference>
<keyword evidence="2" id="KW-0238">DNA-binding</keyword>
<dbReference type="InterPro" id="IPR015927">
    <property type="entry name" value="Peptidase_S24_S26A/B/C"/>
</dbReference>
<gene>
    <name evidence="5" type="ORF">DRP53_01455</name>
</gene>
<dbReference type="Gene3D" id="1.10.260.40">
    <property type="entry name" value="lambda repressor-like DNA-binding domains"/>
    <property type="match status" value="1"/>
</dbReference>
<dbReference type="PANTHER" id="PTHR40661:SF3">
    <property type="entry name" value="FELS-1 PROPHAGE TRANSCRIPTIONAL REGULATOR"/>
    <property type="match status" value="1"/>
</dbReference>
<dbReference type="AlphaFoldDB" id="A0A660SN51"/>
<organism evidence="5 6">
    <name type="scientific">candidate division WOR-3 bacterium</name>
    <dbReference type="NCBI Taxonomy" id="2052148"/>
    <lineage>
        <taxon>Bacteria</taxon>
        <taxon>Bacteria division WOR-3</taxon>
    </lineage>
</organism>
<dbReference type="GO" id="GO:0003677">
    <property type="term" value="F:DNA binding"/>
    <property type="evidence" value="ECO:0007669"/>
    <property type="project" value="UniProtKB-KW"/>
</dbReference>
<feature type="domain" description="HTH cro/C1-type" evidence="4">
    <location>
        <begin position="28"/>
        <end position="86"/>
    </location>
</feature>
<dbReference type="SUPFAM" id="SSF47413">
    <property type="entry name" value="lambda repressor-like DNA-binding domains"/>
    <property type="match status" value="1"/>
</dbReference>
<name>A0A660SN51_UNCW3</name>